<dbReference type="Gene3D" id="3.30.70.270">
    <property type="match status" value="1"/>
</dbReference>
<dbReference type="InterPro" id="IPR024728">
    <property type="entry name" value="PolY_HhH_motif"/>
</dbReference>
<dbReference type="RefSeq" id="WP_101073554.1">
    <property type="nucleotide sequence ID" value="NZ_PISP01000003.1"/>
</dbReference>
<dbReference type="PANTHER" id="PTHR11076:SF34">
    <property type="entry name" value="PROTEIN UMUC"/>
    <property type="match status" value="1"/>
</dbReference>
<dbReference type="PROSITE" id="PS50173">
    <property type="entry name" value="UMUC"/>
    <property type="match status" value="1"/>
</dbReference>
<dbReference type="InterPro" id="IPR036775">
    <property type="entry name" value="DNA_pol_Y-fam_lit_finger_sf"/>
</dbReference>
<dbReference type="EMBL" id="PISP01000003">
    <property type="protein sequence ID" value="PKD43080.1"/>
    <property type="molecule type" value="Genomic_DNA"/>
</dbReference>
<dbReference type="AlphaFoldDB" id="A0A2N0VFY7"/>
<dbReference type="Pfam" id="PF13438">
    <property type="entry name" value="DUF4113"/>
    <property type="match status" value="1"/>
</dbReference>
<name>A0A2N0VFY7_9BACT</name>
<dbReference type="GO" id="GO:0042276">
    <property type="term" value="P:error-prone translesion synthesis"/>
    <property type="evidence" value="ECO:0007669"/>
    <property type="project" value="TreeGrafter"/>
</dbReference>
<comment type="caution">
    <text evidence="7">The sequence shown here is derived from an EMBL/GenBank/DDBJ whole genome shotgun (WGS) entry which is preliminary data.</text>
</comment>
<dbReference type="SUPFAM" id="SSF56672">
    <property type="entry name" value="DNA/RNA polymerases"/>
    <property type="match status" value="1"/>
</dbReference>
<dbReference type="InterPro" id="IPR043128">
    <property type="entry name" value="Rev_trsase/Diguanyl_cyclase"/>
</dbReference>
<dbReference type="InterPro" id="IPR043502">
    <property type="entry name" value="DNA/RNA_pol_sf"/>
</dbReference>
<dbReference type="InterPro" id="IPR017961">
    <property type="entry name" value="DNA_pol_Y-fam_little_finger"/>
</dbReference>
<dbReference type="Pfam" id="PF11798">
    <property type="entry name" value="IMS_HHH"/>
    <property type="match status" value="1"/>
</dbReference>
<dbReference type="PANTHER" id="PTHR11076">
    <property type="entry name" value="DNA REPAIR POLYMERASE UMUC / TRANSFERASE FAMILY MEMBER"/>
    <property type="match status" value="1"/>
</dbReference>
<evidence type="ECO:0000256" key="2">
    <source>
        <dbReference type="ARBA" id="ARBA00022763"/>
    </source>
</evidence>
<evidence type="ECO:0000256" key="1">
    <source>
        <dbReference type="ARBA" id="ARBA00010945"/>
    </source>
</evidence>
<organism evidence="7 8">
    <name type="scientific">Rhodohalobacter barkolensis</name>
    <dbReference type="NCBI Taxonomy" id="2053187"/>
    <lineage>
        <taxon>Bacteria</taxon>
        <taxon>Pseudomonadati</taxon>
        <taxon>Balneolota</taxon>
        <taxon>Balneolia</taxon>
        <taxon>Balneolales</taxon>
        <taxon>Balneolaceae</taxon>
        <taxon>Rhodohalobacter</taxon>
    </lineage>
</organism>
<evidence type="ECO:0000313" key="8">
    <source>
        <dbReference type="Proteomes" id="UP000233398"/>
    </source>
</evidence>
<dbReference type="InterPro" id="IPR050116">
    <property type="entry name" value="DNA_polymerase-Y"/>
</dbReference>
<evidence type="ECO:0000256" key="5">
    <source>
        <dbReference type="ARBA" id="ARBA00023236"/>
    </source>
</evidence>
<dbReference type="GO" id="GO:0009432">
    <property type="term" value="P:SOS response"/>
    <property type="evidence" value="ECO:0007669"/>
    <property type="project" value="UniProtKB-KW"/>
</dbReference>
<evidence type="ECO:0000259" key="6">
    <source>
        <dbReference type="PROSITE" id="PS50173"/>
    </source>
</evidence>
<keyword evidence="3" id="KW-0741">SOS mutagenesis</keyword>
<dbReference type="GO" id="GO:0003684">
    <property type="term" value="F:damaged DNA binding"/>
    <property type="evidence" value="ECO:0007669"/>
    <property type="project" value="InterPro"/>
</dbReference>
<protein>
    <recommendedName>
        <fullName evidence="6">UmuC domain-containing protein</fullName>
    </recommendedName>
</protein>
<dbReference type="Gene3D" id="1.10.150.20">
    <property type="entry name" value="5' to 3' exonuclease, C-terminal subdomain"/>
    <property type="match status" value="1"/>
</dbReference>
<comment type="similarity">
    <text evidence="1">Belongs to the DNA polymerase type-Y family.</text>
</comment>
<dbReference type="Pfam" id="PF11799">
    <property type="entry name" value="IMS_C"/>
    <property type="match status" value="1"/>
</dbReference>
<evidence type="ECO:0000313" key="7">
    <source>
        <dbReference type="EMBL" id="PKD43080.1"/>
    </source>
</evidence>
<evidence type="ECO:0000256" key="3">
    <source>
        <dbReference type="ARBA" id="ARBA00023199"/>
    </source>
</evidence>
<keyword evidence="8" id="KW-1185">Reference proteome</keyword>
<dbReference type="Proteomes" id="UP000233398">
    <property type="component" value="Unassembled WGS sequence"/>
</dbReference>
<accession>A0A2N0VFY7</accession>
<dbReference type="CDD" id="cd01700">
    <property type="entry name" value="PolY_Pol_V_umuC"/>
    <property type="match status" value="1"/>
</dbReference>
<gene>
    <name evidence="7" type="ORF">CWD77_10625</name>
</gene>
<keyword evidence="5" id="KW-0742">SOS response</keyword>
<sequence length="424" mass="47896">MPSAFALIDCNNFYASCERVFDPSLRNRPVVILSNNDGCVIARSNEAKECGVGMGVPEFKVRPDVKRHNIAVCSSNYALYGDMSRRVMETIQTVTPNMEVYSIDEAFAEISGRDHQDIIEKGKEIRRRVLQWTGIPVSVGLARTKTLAKLANESAKSDKYSGGVMALRSHREHQTLLKNTPVSEIWGVGRNYSKTLQKHGVVTAWNLIQQPDSWIRSKMKVTGLRMVWELRGHSCLEIEHAVDQRKGILSSRSFGRPVYDLNDLTEAVSTFTERASEKLRKQNSLTGMITVTLVTDKYSNPGLPYKFGLSVDLQTPTADLSTLISVARMCAVQLFEKGRKYRKAWVMLTGLVPDSEIQTSLFSEVDYSNRKKSLMESLDHINSKFGKRTLHSASTGIDQTWQMKQQFLSPRYTTRWDEVLTVRA</sequence>
<dbReference type="Gene3D" id="3.30.1490.100">
    <property type="entry name" value="DNA polymerase, Y-family, little finger domain"/>
    <property type="match status" value="1"/>
</dbReference>
<dbReference type="GO" id="GO:0006281">
    <property type="term" value="P:DNA repair"/>
    <property type="evidence" value="ECO:0007669"/>
    <property type="project" value="UniProtKB-KW"/>
</dbReference>
<dbReference type="InterPro" id="IPR025188">
    <property type="entry name" value="DUF4113"/>
</dbReference>
<dbReference type="InterPro" id="IPR001126">
    <property type="entry name" value="UmuC"/>
</dbReference>
<dbReference type="GO" id="GO:0005829">
    <property type="term" value="C:cytosol"/>
    <property type="evidence" value="ECO:0007669"/>
    <property type="project" value="TreeGrafter"/>
</dbReference>
<dbReference type="GO" id="GO:0003887">
    <property type="term" value="F:DNA-directed DNA polymerase activity"/>
    <property type="evidence" value="ECO:0007669"/>
    <property type="project" value="TreeGrafter"/>
</dbReference>
<reference evidence="7 8" key="1">
    <citation type="submission" date="2017-11" db="EMBL/GenBank/DDBJ databases">
        <title>Rhodohalobacter 15182 sp. nov., isolated from a salt lake.</title>
        <authorList>
            <person name="Han S."/>
        </authorList>
    </citation>
    <scope>NUCLEOTIDE SEQUENCE [LARGE SCALE GENOMIC DNA]</scope>
    <source>
        <strain evidence="7 8">15182</strain>
    </source>
</reference>
<dbReference type="Pfam" id="PF00817">
    <property type="entry name" value="IMS"/>
    <property type="match status" value="1"/>
</dbReference>
<keyword evidence="2" id="KW-0227">DNA damage</keyword>
<keyword evidence="4" id="KW-0234">DNA repair</keyword>
<dbReference type="OrthoDB" id="9808813at2"/>
<feature type="domain" description="UmuC" evidence="6">
    <location>
        <begin position="5"/>
        <end position="189"/>
    </location>
</feature>
<dbReference type="Gene3D" id="3.40.1170.60">
    <property type="match status" value="1"/>
</dbReference>
<evidence type="ECO:0000256" key="4">
    <source>
        <dbReference type="ARBA" id="ARBA00023204"/>
    </source>
</evidence>
<proteinExistence type="inferred from homology"/>